<reference evidence="1 3" key="1">
    <citation type="journal article" date="2012" name="Nature">
        <title>Algal genomes reveal evolutionary mosaicism and the fate of nucleomorphs.</title>
        <authorList>
            <consortium name="DOE Joint Genome Institute"/>
            <person name="Curtis B.A."/>
            <person name="Tanifuji G."/>
            <person name="Burki F."/>
            <person name="Gruber A."/>
            <person name="Irimia M."/>
            <person name="Maruyama S."/>
            <person name="Arias M.C."/>
            <person name="Ball S.G."/>
            <person name="Gile G.H."/>
            <person name="Hirakawa Y."/>
            <person name="Hopkins J.F."/>
            <person name="Kuo A."/>
            <person name="Rensing S.A."/>
            <person name="Schmutz J."/>
            <person name="Symeonidi A."/>
            <person name="Elias M."/>
            <person name="Eveleigh R.J."/>
            <person name="Herman E.K."/>
            <person name="Klute M.J."/>
            <person name="Nakayama T."/>
            <person name="Obornik M."/>
            <person name="Reyes-Prieto A."/>
            <person name="Armbrust E.V."/>
            <person name="Aves S.J."/>
            <person name="Beiko R.G."/>
            <person name="Coutinho P."/>
            <person name="Dacks J.B."/>
            <person name="Durnford D.G."/>
            <person name="Fast N.M."/>
            <person name="Green B.R."/>
            <person name="Grisdale C.J."/>
            <person name="Hempel F."/>
            <person name="Henrissat B."/>
            <person name="Hoppner M.P."/>
            <person name="Ishida K."/>
            <person name="Kim E."/>
            <person name="Koreny L."/>
            <person name="Kroth P.G."/>
            <person name="Liu Y."/>
            <person name="Malik S.B."/>
            <person name="Maier U.G."/>
            <person name="McRose D."/>
            <person name="Mock T."/>
            <person name="Neilson J.A."/>
            <person name="Onodera N.T."/>
            <person name="Poole A.M."/>
            <person name="Pritham E.J."/>
            <person name="Richards T.A."/>
            <person name="Rocap G."/>
            <person name="Roy S.W."/>
            <person name="Sarai C."/>
            <person name="Schaack S."/>
            <person name="Shirato S."/>
            <person name="Slamovits C.H."/>
            <person name="Spencer D.F."/>
            <person name="Suzuki S."/>
            <person name="Worden A.Z."/>
            <person name="Zauner S."/>
            <person name="Barry K."/>
            <person name="Bell C."/>
            <person name="Bharti A.K."/>
            <person name="Crow J.A."/>
            <person name="Grimwood J."/>
            <person name="Kramer R."/>
            <person name="Lindquist E."/>
            <person name="Lucas S."/>
            <person name="Salamov A."/>
            <person name="McFadden G.I."/>
            <person name="Lane C.E."/>
            <person name="Keeling P.J."/>
            <person name="Gray M.W."/>
            <person name="Grigoriev I.V."/>
            <person name="Archibald J.M."/>
        </authorList>
    </citation>
    <scope>NUCLEOTIDE SEQUENCE</scope>
    <source>
        <strain evidence="1 3">CCMP2712</strain>
    </source>
</reference>
<dbReference type="KEGG" id="gtt:GUITHDRAFT_115509"/>
<gene>
    <name evidence="1" type="ORF">GUITHDRAFT_115509</name>
</gene>
<dbReference type="EnsemblProtists" id="EKX38367">
    <property type="protein sequence ID" value="EKX38367"/>
    <property type="gene ID" value="GUITHDRAFT_115509"/>
</dbReference>
<evidence type="ECO:0000313" key="3">
    <source>
        <dbReference type="Proteomes" id="UP000011087"/>
    </source>
</evidence>
<accession>L1IQM4</accession>
<dbReference type="AlphaFoldDB" id="L1IQM4"/>
<name>L1IQM4_GUITC</name>
<evidence type="ECO:0000313" key="1">
    <source>
        <dbReference type="EMBL" id="EKX38367.1"/>
    </source>
</evidence>
<reference evidence="3" key="2">
    <citation type="submission" date="2012-11" db="EMBL/GenBank/DDBJ databases">
        <authorList>
            <person name="Kuo A."/>
            <person name="Curtis B.A."/>
            <person name="Tanifuji G."/>
            <person name="Burki F."/>
            <person name="Gruber A."/>
            <person name="Irimia M."/>
            <person name="Maruyama S."/>
            <person name="Arias M.C."/>
            <person name="Ball S.G."/>
            <person name="Gile G.H."/>
            <person name="Hirakawa Y."/>
            <person name="Hopkins J.F."/>
            <person name="Rensing S.A."/>
            <person name="Schmutz J."/>
            <person name="Symeonidi A."/>
            <person name="Elias M."/>
            <person name="Eveleigh R.J."/>
            <person name="Herman E.K."/>
            <person name="Klute M.J."/>
            <person name="Nakayama T."/>
            <person name="Obornik M."/>
            <person name="Reyes-Prieto A."/>
            <person name="Armbrust E.V."/>
            <person name="Aves S.J."/>
            <person name="Beiko R.G."/>
            <person name="Coutinho P."/>
            <person name="Dacks J.B."/>
            <person name="Durnford D.G."/>
            <person name="Fast N.M."/>
            <person name="Green B.R."/>
            <person name="Grisdale C."/>
            <person name="Hempe F."/>
            <person name="Henrissat B."/>
            <person name="Hoppner M.P."/>
            <person name="Ishida K.-I."/>
            <person name="Kim E."/>
            <person name="Koreny L."/>
            <person name="Kroth P.G."/>
            <person name="Liu Y."/>
            <person name="Malik S.-B."/>
            <person name="Maier U.G."/>
            <person name="McRose D."/>
            <person name="Mock T."/>
            <person name="Neilson J.A."/>
            <person name="Onodera N.T."/>
            <person name="Poole A.M."/>
            <person name="Pritham E.J."/>
            <person name="Richards T.A."/>
            <person name="Rocap G."/>
            <person name="Roy S.W."/>
            <person name="Sarai C."/>
            <person name="Schaack S."/>
            <person name="Shirato S."/>
            <person name="Slamovits C.H."/>
            <person name="Spencer D.F."/>
            <person name="Suzuki S."/>
            <person name="Worden A.Z."/>
            <person name="Zauner S."/>
            <person name="Barry K."/>
            <person name="Bell C."/>
            <person name="Bharti A.K."/>
            <person name="Crow J.A."/>
            <person name="Grimwood J."/>
            <person name="Kramer R."/>
            <person name="Lindquist E."/>
            <person name="Lucas S."/>
            <person name="Salamov A."/>
            <person name="McFadden G.I."/>
            <person name="Lane C.E."/>
            <person name="Keeling P.J."/>
            <person name="Gray M.W."/>
            <person name="Grigoriev I.V."/>
            <person name="Archibald J.M."/>
        </authorList>
    </citation>
    <scope>NUCLEOTIDE SEQUENCE</scope>
    <source>
        <strain evidence="3">CCMP2712</strain>
    </source>
</reference>
<dbReference type="PaxDb" id="55529-EKX38367"/>
<sequence length="211" mass="24283">MFYHRVRSFFPGTRYELGLDDQFLQGVARLDLFQVIDLSWSLAELIAMAERRWSHASKKMSRHPNKLSPSLGFSPIVNHVAREKLSSSETESQETALRRFQHYMFGASGRVGRERDRDQESFSENSDSDALVLAYDEQGHDVRRQAILHLLNQIRTPREMLAVLDRSIICAASIHDSKQVTHCGGPEVQWVVELLVDARTEKLLWFRMIGV</sequence>
<dbReference type="RefSeq" id="XP_005825347.1">
    <property type="nucleotide sequence ID" value="XM_005825290.1"/>
</dbReference>
<evidence type="ECO:0000313" key="2">
    <source>
        <dbReference type="EnsemblProtists" id="EKX38367"/>
    </source>
</evidence>
<dbReference type="Proteomes" id="UP000011087">
    <property type="component" value="Unassembled WGS sequence"/>
</dbReference>
<proteinExistence type="predicted"/>
<dbReference type="HOGENOM" id="CLU_1306923_0_0_1"/>
<protein>
    <submittedName>
        <fullName evidence="1 2">Uncharacterized protein</fullName>
    </submittedName>
</protein>
<organism evidence="1">
    <name type="scientific">Guillardia theta (strain CCMP2712)</name>
    <name type="common">Cryptophyte</name>
    <dbReference type="NCBI Taxonomy" id="905079"/>
    <lineage>
        <taxon>Eukaryota</taxon>
        <taxon>Cryptophyceae</taxon>
        <taxon>Pyrenomonadales</taxon>
        <taxon>Geminigeraceae</taxon>
        <taxon>Guillardia</taxon>
    </lineage>
</organism>
<dbReference type="GeneID" id="17295087"/>
<reference evidence="2" key="3">
    <citation type="submission" date="2015-06" db="UniProtKB">
        <authorList>
            <consortium name="EnsemblProtists"/>
        </authorList>
    </citation>
    <scope>IDENTIFICATION</scope>
</reference>
<dbReference type="EMBL" id="JH993049">
    <property type="protein sequence ID" value="EKX38367.1"/>
    <property type="molecule type" value="Genomic_DNA"/>
</dbReference>
<keyword evidence="3" id="KW-1185">Reference proteome</keyword>